<evidence type="ECO:0000313" key="2">
    <source>
        <dbReference type="Proteomes" id="UP000824533"/>
    </source>
</evidence>
<accession>A0ACC1CY32</accession>
<protein>
    <submittedName>
        <fullName evidence="1">Uncharacterized protein</fullName>
    </submittedName>
</protein>
<reference evidence="1 2" key="1">
    <citation type="journal article" date="2021" name="Front. Genet.">
        <title>Chromosome-Level Genome Assembly Reveals Significant Gene Expansion in the Toll and IMD Signaling Pathways of Dendrolimus kikuchii.</title>
        <authorList>
            <person name="Zhou J."/>
            <person name="Wu P."/>
            <person name="Xiong Z."/>
            <person name="Liu N."/>
            <person name="Zhao N."/>
            <person name="Ji M."/>
            <person name="Qiu Y."/>
            <person name="Yang B."/>
        </authorList>
    </citation>
    <scope>NUCLEOTIDE SEQUENCE [LARGE SCALE GENOMIC DNA]</scope>
    <source>
        <strain evidence="1">Ann1</strain>
    </source>
</reference>
<proteinExistence type="predicted"/>
<comment type="caution">
    <text evidence="1">The sequence shown here is derived from an EMBL/GenBank/DDBJ whole genome shotgun (WGS) entry which is preliminary data.</text>
</comment>
<evidence type="ECO:0000313" key="1">
    <source>
        <dbReference type="EMBL" id="KAJ0176032.1"/>
    </source>
</evidence>
<gene>
    <name evidence="1" type="ORF">K1T71_008206</name>
</gene>
<organism evidence="1 2">
    <name type="scientific">Dendrolimus kikuchii</name>
    <dbReference type="NCBI Taxonomy" id="765133"/>
    <lineage>
        <taxon>Eukaryota</taxon>
        <taxon>Metazoa</taxon>
        <taxon>Ecdysozoa</taxon>
        <taxon>Arthropoda</taxon>
        <taxon>Hexapoda</taxon>
        <taxon>Insecta</taxon>
        <taxon>Pterygota</taxon>
        <taxon>Neoptera</taxon>
        <taxon>Endopterygota</taxon>
        <taxon>Lepidoptera</taxon>
        <taxon>Glossata</taxon>
        <taxon>Ditrysia</taxon>
        <taxon>Bombycoidea</taxon>
        <taxon>Lasiocampidae</taxon>
        <taxon>Dendrolimus</taxon>
    </lineage>
</organism>
<dbReference type="Proteomes" id="UP000824533">
    <property type="component" value="Linkage Group LG14"/>
</dbReference>
<name>A0ACC1CY32_9NEOP</name>
<sequence>MFITTFLLCFVLKVVQCQLNGEFWWLNEKVAKYNHALITPPIIEHISELDTDENANIVFRDDNDLMYSDKDKSTNQVITTTESVRLTSANSDIDIDLIWPIQNKDNNENKNLLTHYLPTPLTTFGNDQILDSENKEPESQNICNYMEKDKCQLRKGFVYTLELQIMLAKKAHDPDLICCILPSTDHIANEDYSKVTFVNNPKTLRLQKRSTSGDETINQKQRKVLLERLLSQTRNIRLSATQSKVVTPDDDYPDPYWNIKNTKFQDKQAQNTRTRYGDSSKDYIEDYVDELPKPGLIGIYSDTVLKKRNPSWQFINRKPATTYGVDVVYDSVESDETFGYSTVDPRKVVSSKPKSGTPAKLSTVSDEKQSFHPESEIISFQSNPDFKVFQGFKLINNAKKKNKQTKTALTDVEDETESKESEEKIIHNVPESDDYDSKEETQIFENCGRAVEWTKTSQKDKQTGETDSGSHPWLGLVVETKRRFNILCYTTIIHPRIAITAAQCVFGTTLGEITVIAGLWNLNERTRSRSRVVSIHVHPEYVPGDLVNDLAILYWQHPLRLGVNVQPACLASHDINEGCMFFGWGEFEAIRPRSRWQKATIRECKKGRLAYKENESEDLFCASLPQSRTSVIGKGSPLICNIEGRHSMHFEAK</sequence>
<keyword evidence="2" id="KW-1185">Reference proteome</keyword>
<dbReference type="EMBL" id="CM034400">
    <property type="protein sequence ID" value="KAJ0176032.1"/>
    <property type="molecule type" value="Genomic_DNA"/>
</dbReference>